<evidence type="ECO:0000256" key="1">
    <source>
        <dbReference type="ARBA" id="ARBA00023015"/>
    </source>
</evidence>
<protein>
    <submittedName>
        <fullName evidence="5">DeoR family fructose operon transcriptional repressor</fullName>
    </submittedName>
</protein>
<dbReference type="InterPro" id="IPR001034">
    <property type="entry name" value="DeoR_HTH"/>
</dbReference>
<accession>A0A7W8FV80</accession>
<comment type="caution">
    <text evidence="5">The sequence shown here is derived from an EMBL/GenBank/DDBJ whole genome shotgun (WGS) entry which is preliminary data.</text>
</comment>
<dbReference type="Pfam" id="PF00455">
    <property type="entry name" value="DeoRC"/>
    <property type="match status" value="1"/>
</dbReference>
<feature type="domain" description="HTH deoR-type" evidence="4">
    <location>
        <begin position="3"/>
        <end position="58"/>
    </location>
</feature>
<dbReference type="InterPro" id="IPR037171">
    <property type="entry name" value="NagB/RpiA_transferase-like"/>
</dbReference>
<dbReference type="InterPro" id="IPR036388">
    <property type="entry name" value="WH-like_DNA-bd_sf"/>
</dbReference>
<evidence type="ECO:0000256" key="3">
    <source>
        <dbReference type="ARBA" id="ARBA00023163"/>
    </source>
</evidence>
<dbReference type="GO" id="GO:0003677">
    <property type="term" value="F:DNA binding"/>
    <property type="evidence" value="ECO:0007669"/>
    <property type="project" value="UniProtKB-KW"/>
</dbReference>
<proteinExistence type="predicted"/>
<evidence type="ECO:0000313" key="5">
    <source>
        <dbReference type="EMBL" id="MBB5182858.1"/>
    </source>
</evidence>
<keyword evidence="1" id="KW-0805">Transcription regulation</keyword>
<dbReference type="InterPro" id="IPR014036">
    <property type="entry name" value="DeoR-like_C"/>
</dbReference>
<dbReference type="Proteomes" id="UP000539953">
    <property type="component" value="Unassembled WGS sequence"/>
</dbReference>
<dbReference type="PRINTS" id="PR00037">
    <property type="entry name" value="HTHLACR"/>
</dbReference>
<evidence type="ECO:0000259" key="4">
    <source>
        <dbReference type="PROSITE" id="PS51000"/>
    </source>
</evidence>
<organism evidence="5 6">
    <name type="scientific">Catenisphaera adipataccumulans</name>
    <dbReference type="NCBI Taxonomy" id="700500"/>
    <lineage>
        <taxon>Bacteria</taxon>
        <taxon>Bacillati</taxon>
        <taxon>Bacillota</taxon>
        <taxon>Erysipelotrichia</taxon>
        <taxon>Erysipelotrichales</taxon>
        <taxon>Erysipelotrichaceae</taxon>
        <taxon>Catenisphaera</taxon>
    </lineage>
</organism>
<keyword evidence="6" id="KW-1185">Reference proteome</keyword>
<evidence type="ECO:0000313" key="6">
    <source>
        <dbReference type="Proteomes" id="UP000539953"/>
    </source>
</evidence>
<dbReference type="Pfam" id="PF08220">
    <property type="entry name" value="HTH_DeoR"/>
    <property type="match status" value="1"/>
</dbReference>
<dbReference type="PANTHER" id="PTHR30363">
    <property type="entry name" value="HTH-TYPE TRANSCRIPTIONAL REGULATOR SRLR-RELATED"/>
    <property type="match status" value="1"/>
</dbReference>
<dbReference type="RefSeq" id="WP_183327935.1">
    <property type="nucleotide sequence ID" value="NZ_JACHHK010000003.1"/>
</dbReference>
<dbReference type="SMART" id="SM01134">
    <property type="entry name" value="DeoRC"/>
    <property type="match status" value="1"/>
</dbReference>
<dbReference type="InterPro" id="IPR018356">
    <property type="entry name" value="Tscrpt_reg_HTH_DeoR_CS"/>
</dbReference>
<evidence type="ECO:0000256" key="2">
    <source>
        <dbReference type="ARBA" id="ARBA00023125"/>
    </source>
</evidence>
<dbReference type="Gene3D" id="1.10.10.10">
    <property type="entry name" value="Winged helix-like DNA-binding domain superfamily/Winged helix DNA-binding domain"/>
    <property type="match status" value="1"/>
</dbReference>
<dbReference type="GO" id="GO:0003700">
    <property type="term" value="F:DNA-binding transcription factor activity"/>
    <property type="evidence" value="ECO:0007669"/>
    <property type="project" value="InterPro"/>
</dbReference>
<dbReference type="SMART" id="SM00420">
    <property type="entry name" value="HTH_DEOR"/>
    <property type="match status" value="1"/>
</dbReference>
<dbReference type="InterPro" id="IPR050313">
    <property type="entry name" value="Carb_Metab_HTH_regulators"/>
</dbReference>
<dbReference type="PROSITE" id="PS51000">
    <property type="entry name" value="HTH_DEOR_2"/>
    <property type="match status" value="1"/>
</dbReference>
<dbReference type="SUPFAM" id="SSF100950">
    <property type="entry name" value="NagB/RpiA/CoA transferase-like"/>
    <property type="match status" value="1"/>
</dbReference>
<keyword evidence="3" id="KW-0804">Transcription</keyword>
<reference evidence="5 6" key="1">
    <citation type="submission" date="2020-08" db="EMBL/GenBank/DDBJ databases">
        <title>Genomic Encyclopedia of Type Strains, Phase IV (KMG-IV): sequencing the most valuable type-strain genomes for metagenomic binning, comparative biology and taxonomic classification.</title>
        <authorList>
            <person name="Goeker M."/>
        </authorList>
    </citation>
    <scope>NUCLEOTIDE SEQUENCE [LARGE SCALE GENOMIC DNA]</scope>
    <source>
        <strain evidence="5 6">DSM 25799</strain>
    </source>
</reference>
<keyword evidence="2" id="KW-0238">DNA-binding</keyword>
<dbReference type="EMBL" id="JACHHK010000003">
    <property type="protein sequence ID" value="MBB5182858.1"/>
    <property type="molecule type" value="Genomic_DNA"/>
</dbReference>
<gene>
    <name evidence="5" type="ORF">HNQ47_000878</name>
</gene>
<dbReference type="SUPFAM" id="SSF46785">
    <property type="entry name" value="Winged helix' DNA-binding domain"/>
    <property type="match status" value="1"/>
</dbReference>
<dbReference type="AlphaFoldDB" id="A0A7W8FV80"/>
<name>A0A7W8FV80_9FIRM</name>
<dbReference type="PANTHER" id="PTHR30363:SF44">
    <property type="entry name" value="AGA OPERON TRANSCRIPTIONAL REPRESSOR-RELATED"/>
    <property type="match status" value="1"/>
</dbReference>
<dbReference type="InterPro" id="IPR036390">
    <property type="entry name" value="WH_DNA-bd_sf"/>
</dbReference>
<sequence length="250" mass="28182">MLAAERRQAILKQLDQHEIVTVQKLAAHLDVTPMTIRRDLAELEEEERCVRVHGGAKRIEPGVLSKHTEMDMLDRLHLHYEAKVKVAKKAAELIQDGECIFIDGGTSMLPLMPFIKDKAIQIVTNNLLWQTQFESDRAEVFALGGKLIPKYKMTVGPETAENLRRFRFDRAFISCNGFSIKRDLMYTADVDTMAVKEQALRQAETGILLTDSSKANVQGFYSLLKLSAFDAIVCDRDTGTREAPEGFILV</sequence>
<dbReference type="PROSITE" id="PS00894">
    <property type="entry name" value="HTH_DEOR_1"/>
    <property type="match status" value="1"/>
</dbReference>